<protein>
    <submittedName>
        <fullName evidence="1">Uncharacterized protein</fullName>
    </submittedName>
</protein>
<dbReference type="Proteomes" id="UP001630127">
    <property type="component" value="Unassembled WGS sequence"/>
</dbReference>
<dbReference type="AlphaFoldDB" id="A0ABD2YMV2"/>
<evidence type="ECO:0000313" key="2">
    <source>
        <dbReference type="Proteomes" id="UP001630127"/>
    </source>
</evidence>
<sequence length="133" mass="15681">MQRTDLEIIRLLARRTDNVWEEFFNYVKNGKLVEVGSVLLAAHDKVLPIKIPKEKHGLAVYDRPIEFYNFVGKEIAIIDMLQKRSLAAEVDNKVMQKWKDKKFVMKMMLCLFWVFERIGKDLRALIRLDPCVV</sequence>
<gene>
    <name evidence="1" type="ORF">ACH5RR_033331</name>
</gene>
<organism evidence="1 2">
    <name type="scientific">Cinchona calisaya</name>
    <dbReference type="NCBI Taxonomy" id="153742"/>
    <lineage>
        <taxon>Eukaryota</taxon>
        <taxon>Viridiplantae</taxon>
        <taxon>Streptophyta</taxon>
        <taxon>Embryophyta</taxon>
        <taxon>Tracheophyta</taxon>
        <taxon>Spermatophyta</taxon>
        <taxon>Magnoliopsida</taxon>
        <taxon>eudicotyledons</taxon>
        <taxon>Gunneridae</taxon>
        <taxon>Pentapetalae</taxon>
        <taxon>asterids</taxon>
        <taxon>lamiids</taxon>
        <taxon>Gentianales</taxon>
        <taxon>Rubiaceae</taxon>
        <taxon>Cinchonoideae</taxon>
        <taxon>Cinchoneae</taxon>
        <taxon>Cinchona</taxon>
    </lineage>
</organism>
<keyword evidence="2" id="KW-1185">Reference proteome</keyword>
<accession>A0ABD2YMV2</accession>
<evidence type="ECO:0000313" key="1">
    <source>
        <dbReference type="EMBL" id="KAL3507949.1"/>
    </source>
</evidence>
<name>A0ABD2YMV2_9GENT</name>
<comment type="caution">
    <text evidence="1">The sequence shown here is derived from an EMBL/GenBank/DDBJ whole genome shotgun (WGS) entry which is preliminary data.</text>
</comment>
<reference evidence="1 2" key="1">
    <citation type="submission" date="2024-11" db="EMBL/GenBank/DDBJ databases">
        <title>A near-complete genome assembly of Cinchona calisaya.</title>
        <authorList>
            <person name="Lian D.C."/>
            <person name="Zhao X.W."/>
            <person name="Wei L."/>
        </authorList>
    </citation>
    <scope>NUCLEOTIDE SEQUENCE [LARGE SCALE GENOMIC DNA]</scope>
    <source>
        <tissue evidence="1">Nenye</tissue>
    </source>
</reference>
<dbReference type="EMBL" id="JBJUIK010000013">
    <property type="protein sequence ID" value="KAL3507949.1"/>
    <property type="molecule type" value="Genomic_DNA"/>
</dbReference>
<proteinExistence type="predicted"/>